<dbReference type="AlphaFoldDB" id="A0A519BAH6"/>
<dbReference type="EMBL" id="SGBD01000003">
    <property type="protein sequence ID" value="RZD14214.1"/>
    <property type="molecule type" value="Genomic_DNA"/>
</dbReference>
<gene>
    <name evidence="1" type="ORF">EVJ47_05980</name>
</gene>
<accession>A0A519BAH6</accession>
<dbReference type="Proteomes" id="UP000320813">
    <property type="component" value="Unassembled WGS sequence"/>
</dbReference>
<reference evidence="1 2" key="1">
    <citation type="submission" date="2019-01" db="EMBL/GenBank/DDBJ databases">
        <title>Insights into ecological role of a new deltaproteobacterial order Candidatus Sinidesulfobacterales (Sva0485) by metagenomics and metatranscriptomics.</title>
        <authorList>
            <person name="Tan S."/>
            <person name="Liu J."/>
            <person name="Fang Y."/>
            <person name="Hedlund B.P."/>
            <person name="Lian Z.H."/>
            <person name="Huang L.Y."/>
            <person name="Li J.T."/>
            <person name="Huang L.N."/>
            <person name="Li W.J."/>
            <person name="Jiang H.C."/>
            <person name="Dong H.L."/>
            <person name="Shu W.S."/>
        </authorList>
    </citation>
    <scope>NUCLEOTIDE SEQUENCE [LARGE SCALE GENOMIC DNA]</scope>
    <source>
        <strain evidence="1">AP3</strain>
    </source>
</reference>
<sequence length="70" mass="8080">MKLKDQTIKELEYLEPSEIIKVYDMVIALKSSQIKPVKKSGLSYMKTRKALENIKGSLGKDIVLLREERI</sequence>
<organism evidence="1 2">
    <name type="scientific">Candidatus Acidulodesulfobacterium ferriphilum</name>
    <dbReference type="NCBI Taxonomy" id="2597223"/>
    <lineage>
        <taxon>Bacteria</taxon>
        <taxon>Deltaproteobacteria</taxon>
        <taxon>Candidatus Acidulodesulfobacterales</taxon>
        <taxon>Candidatus Acidulodesulfobacterium</taxon>
    </lineage>
</organism>
<name>A0A519BAH6_9DELT</name>
<evidence type="ECO:0000313" key="2">
    <source>
        <dbReference type="Proteomes" id="UP000320813"/>
    </source>
</evidence>
<protein>
    <submittedName>
        <fullName evidence="1">Uncharacterized protein</fullName>
    </submittedName>
</protein>
<comment type="caution">
    <text evidence="1">The sequence shown here is derived from an EMBL/GenBank/DDBJ whole genome shotgun (WGS) entry which is preliminary data.</text>
</comment>
<proteinExistence type="predicted"/>
<evidence type="ECO:0000313" key="1">
    <source>
        <dbReference type="EMBL" id="RZD14214.1"/>
    </source>
</evidence>